<dbReference type="AlphaFoldDB" id="A0A1V9GTI5"/>
<protein>
    <submittedName>
        <fullName evidence="1">Uncharacterized protein</fullName>
    </submittedName>
</protein>
<dbReference type="EMBL" id="JPUO02000217">
    <property type="protein sequence ID" value="OQP73878.1"/>
    <property type="molecule type" value="Genomic_DNA"/>
</dbReference>
<name>A0A1V9GTI5_9XANT</name>
<reference evidence="1 2" key="2">
    <citation type="journal article" date="2017" name="Plant Pathol.">
        <title>Pathogenicity and virulence gene content of Xanthomonas strains infecting Araceae, formerly known as Xanthomonas axonopodis pv. dieffenbachiae.</title>
        <authorList>
            <person name="Constantin E.C."/>
            <person name="Haegeman A."/>
            <person name="Van Vaerenbergh J."/>
            <person name="Baeyen S."/>
            <person name="Van Malderghem C."/>
            <person name="Maes M."/>
            <person name="Cottyn B."/>
        </authorList>
    </citation>
    <scope>NUCLEOTIDE SEQUENCE [LARGE SCALE GENOMIC DNA]</scope>
    <source>
        <strain evidence="2">LMG9055</strain>
    </source>
</reference>
<comment type="caution">
    <text evidence="1">The sequence shown here is derived from an EMBL/GenBank/DDBJ whole genome shotgun (WGS) entry which is preliminary data.</text>
</comment>
<evidence type="ECO:0000313" key="2">
    <source>
        <dbReference type="Proteomes" id="UP000050343"/>
    </source>
</evidence>
<reference evidence="1 2" key="1">
    <citation type="journal article" date="2016" name="Plant Pathol.">
        <title>Genetic characterization of strains named as Xanthomonas axonopodis pv. dieffenbachiae leads to a taxonomic revision of the X. axonopodis species complex.</title>
        <authorList>
            <person name="Constantin E.C."/>
            <person name="Cleenwerck I."/>
            <person name="Maes M."/>
            <person name="Baeyen S."/>
            <person name="Van Malderghem C."/>
            <person name="De Vos P."/>
            <person name="Cottyn B."/>
        </authorList>
    </citation>
    <scope>NUCLEOTIDE SEQUENCE [LARGE SCALE GENOMIC DNA]</scope>
    <source>
        <strain evidence="2">LMG9055</strain>
    </source>
</reference>
<organism evidence="1 2">
    <name type="scientific">Xanthomonas phaseoli pv. syngonii LMG 9055</name>
    <dbReference type="NCBI Taxonomy" id="1437878"/>
    <lineage>
        <taxon>Bacteria</taxon>
        <taxon>Pseudomonadati</taxon>
        <taxon>Pseudomonadota</taxon>
        <taxon>Gammaproteobacteria</taxon>
        <taxon>Lysobacterales</taxon>
        <taxon>Lysobacteraceae</taxon>
        <taxon>Xanthomonas</taxon>
    </lineage>
</organism>
<evidence type="ECO:0000313" key="1">
    <source>
        <dbReference type="EMBL" id="OQP73878.1"/>
    </source>
</evidence>
<dbReference type="Proteomes" id="UP000050343">
    <property type="component" value="Unassembled WGS sequence"/>
</dbReference>
<proteinExistence type="predicted"/>
<gene>
    <name evidence="1" type="ORF">IA54_012750</name>
</gene>
<accession>A0A1V9GTI5</accession>
<sequence>MSFTYTHWIQQASRVLHPCSAELPALDILIDAYGRTPSENNLRFLKNAFRPWRDAQGEGDAWIDSSRNDKKMLPFVALNAALFKDGDTDTRI</sequence>